<dbReference type="PROSITE" id="PS51885">
    <property type="entry name" value="NEPRILYSIN"/>
    <property type="match status" value="1"/>
</dbReference>
<dbReference type="InterPro" id="IPR024079">
    <property type="entry name" value="MetalloPept_cat_dom_sf"/>
</dbReference>
<evidence type="ECO:0000256" key="9">
    <source>
        <dbReference type="SAM" id="SignalP"/>
    </source>
</evidence>
<keyword evidence="7" id="KW-0862">Zinc</keyword>
<organism evidence="12 13">
    <name type="scientific">Glossina brevipalpis</name>
    <dbReference type="NCBI Taxonomy" id="37001"/>
    <lineage>
        <taxon>Eukaryota</taxon>
        <taxon>Metazoa</taxon>
        <taxon>Ecdysozoa</taxon>
        <taxon>Arthropoda</taxon>
        <taxon>Hexapoda</taxon>
        <taxon>Insecta</taxon>
        <taxon>Pterygota</taxon>
        <taxon>Neoptera</taxon>
        <taxon>Endopterygota</taxon>
        <taxon>Diptera</taxon>
        <taxon>Brachycera</taxon>
        <taxon>Muscomorpha</taxon>
        <taxon>Hippoboscoidea</taxon>
        <taxon>Glossinidae</taxon>
        <taxon>Glossina</taxon>
    </lineage>
</organism>
<dbReference type="PRINTS" id="PR00786">
    <property type="entry name" value="NEPRILYSIN"/>
</dbReference>
<evidence type="ECO:0000256" key="3">
    <source>
        <dbReference type="ARBA" id="ARBA00007357"/>
    </source>
</evidence>
<dbReference type="CDD" id="cd08662">
    <property type="entry name" value="M13"/>
    <property type="match status" value="1"/>
</dbReference>
<accession>A0A1A9W6K1</accession>
<dbReference type="PANTHER" id="PTHR11733:SF238">
    <property type="entry name" value="FI07649P-RELATED"/>
    <property type="match status" value="1"/>
</dbReference>
<dbReference type="PANTHER" id="PTHR11733">
    <property type="entry name" value="ZINC METALLOPROTEASE FAMILY M13 NEPRILYSIN-RELATED"/>
    <property type="match status" value="1"/>
</dbReference>
<evidence type="ECO:0000259" key="11">
    <source>
        <dbReference type="Pfam" id="PF05649"/>
    </source>
</evidence>
<evidence type="ECO:0000313" key="13">
    <source>
        <dbReference type="Proteomes" id="UP000091820"/>
    </source>
</evidence>
<feature type="chain" id="PRO_5008400030" description="Peptidase M13 N-terminal domain-containing protein" evidence="9">
    <location>
        <begin position="25"/>
        <end position="713"/>
    </location>
</feature>
<dbReference type="GO" id="GO:0016485">
    <property type="term" value="P:protein processing"/>
    <property type="evidence" value="ECO:0007669"/>
    <property type="project" value="TreeGrafter"/>
</dbReference>
<dbReference type="EnsemblMetazoa" id="GBRI008070-RA">
    <property type="protein sequence ID" value="GBRI008070-PA"/>
    <property type="gene ID" value="GBRI008070"/>
</dbReference>
<keyword evidence="5" id="KW-0479">Metal-binding</keyword>
<dbReference type="AlphaFoldDB" id="A0A1A9W6K1"/>
<evidence type="ECO:0000313" key="12">
    <source>
        <dbReference type="EnsemblMetazoa" id="GBRI008070-PA"/>
    </source>
</evidence>
<dbReference type="Gene3D" id="3.40.390.10">
    <property type="entry name" value="Collagenase (Catalytic Domain)"/>
    <property type="match status" value="1"/>
</dbReference>
<keyword evidence="6" id="KW-0378">Hydrolase</keyword>
<dbReference type="InterPro" id="IPR000718">
    <property type="entry name" value="Peptidase_M13"/>
</dbReference>
<dbReference type="InterPro" id="IPR042089">
    <property type="entry name" value="Peptidase_M13_dom_2"/>
</dbReference>
<name>A0A1A9W6K1_9MUSC</name>
<evidence type="ECO:0008006" key="14">
    <source>
        <dbReference type="Google" id="ProtNLM"/>
    </source>
</evidence>
<feature type="signal peptide" evidence="9">
    <location>
        <begin position="1"/>
        <end position="24"/>
    </location>
</feature>
<feature type="domain" description="Peptidase M13 C-terminal" evidence="10">
    <location>
        <begin position="509"/>
        <end position="711"/>
    </location>
</feature>
<evidence type="ECO:0000256" key="7">
    <source>
        <dbReference type="ARBA" id="ARBA00022833"/>
    </source>
</evidence>
<dbReference type="Pfam" id="PF01431">
    <property type="entry name" value="Peptidase_M13"/>
    <property type="match status" value="1"/>
</dbReference>
<dbReference type="InterPro" id="IPR008753">
    <property type="entry name" value="Peptidase_M13_N"/>
</dbReference>
<dbReference type="InterPro" id="IPR018497">
    <property type="entry name" value="Peptidase_M13_C"/>
</dbReference>
<evidence type="ECO:0000256" key="2">
    <source>
        <dbReference type="ARBA" id="ARBA00004401"/>
    </source>
</evidence>
<comment type="subcellular location">
    <subcellularLocation>
        <location evidence="2">Cell membrane</location>
        <topology evidence="2">Single-pass type II membrane protein</topology>
    </subcellularLocation>
</comment>
<protein>
    <recommendedName>
        <fullName evidence="14">Peptidase M13 N-terminal domain-containing protein</fullName>
    </recommendedName>
</protein>
<keyword evidence="9" id="KW-0732">Signal</keyword>
<dbReference type="Proteomes" id="UP000091820">
    <property type="component" value="Unassembled WGS sequence"/>
</dbReference>
<evidence type="ECO:0000256" key="6">
    <source>
        <dbReference type="ARBA" id="ARBA00022801"/>
    </source>
</evidence>
<dbReference type="GO" id="GO:0005886">
    <property type="term" value="C:plasma membrane"/>
    <property type="evidence" value="ECO:0007669"/>
    <property type="project" value="UniProtKB-SubCell"/>
</dbReference>
<feature type="domain" description="Peptidase M13 N-terminal" evidence="11">
    <location>
        <begin position="69"/>
        <end position="456"/>
    </location>
</feature>
<dbReference type="Pfam" id="PF05649">
    <property type="entry name" value="Peptidase_M13_N"/>
    <property type="match status" value="1"/>
</dbReference>
<dbReference type="VEuPathDB" id="VectorBase:GBRI008070"/>
<keyword evidence="13" id="KW-1185">Reference proteome</keyword>
<dbReference type="GO" id="GO:0004222">
    <property type="term" value="F:metalloendopeptidase activity"/>
    <property type="evidence" value="ECO:0007669"/>
    <property type="project" value="InterPro"/>
</dbReference>
<reference evidence="12" key="2">
    <citation type="submission" date="2020-05" db="UniProtKB">
        <authorList>
            <consortium name="EnsemblMetazoa"/>
        </authorList>
    </citation>
    <scope>IDENTIFICATION</scope>
    <source>
        <strain evidence="12">IAEA</strain>
    </source>
</reference>
<evidence type="ECO:0000259" key="10">
    <source>
        <dbReference type="Pfam" id="PF01431"/>
    </source>
</evidence>
<evidence type="ECO:0000256" key="1">
    <source>
        <dbReference type="ARBA" id="ARBA00001947"/>
    </source>
</evidence>
<dbReference type="SUPFAM" id="SSF55486">
    <property type="entry name" value="Metalloproteases ('zincins'), catalytic domain"/>
    <property type="match status" value="1"/>
</dbReference>
<reference evidence="13" key="1">
    <citation type="submission" date="2014-03" db="EMBL/GenBank/DDBJ databases">
        <authorList>
            <person name="Aksoy S."/>
            <person name="Warren W."/>
            <person name="Wilson R.K."/>
        </authorList>
    </citation>
    <scope>NUCLEOTIDE SEQUENCE [LARGE SCALE GENOMIC DNA]</scope>
    <source>
        <strain evidence="13">IAEA</strain>
    </source>
</reference>
<comment type="similarity">
    <text evidence="3">Belongs to the peptidase M13 family.</text>
</comment>
<dbReference type="Gene3D" id="1.10.1380.10">
    <property type="entry name" value="Neutral endopeptidase , domain2"/>
    <property type="match status" value="1"/>
</dbReference>
<sequence length="713" mass="83736">MRVFFKIICIHLFINVCHYVIAEGKPSVKVQVHEHRISEQSDTEYVRKIMCLSKSAEMRNYMRYEVDACDNFYEYACGNWAQIYPAASSEKRKTSFHDLLEISYKQKQSRLLKEEKREQDTLAIRKMKDFFRSCTQLKRKSKETLREELREILIEFGLMLSLWEEEETEQETEQVQMNNNVNETEFDWLEAIGKIQQLYGLNVILQMRIINDFDNATLQAILVGPPSELKLGNKNVYLGVATTAWQRKEYQNQIKNNLENLLGLPETKAEEISAEILDFEIALAKGLPELKTAKLLRSEAVKRTPEDLEKLYMPELDLMKFVNTALGYKLNVSFYEYLTVYQENLLKVLSDTTALKLANYILYKLAEEFFMDSDTALVDREELCLIKSKLYFTSLLDKAVYQRYNMPQMPEDIENMWQSIKGIFKKQLETDSLAWLSPLTRKLAIEKLDTMQLTINSYEDRNFSLIYKDLLVNDLDYVQNVKAILSHRVKYIKDEPLYHHHHNDYYLPFYKHSENSIVLPVSLLQPNYIWSNLYPQALKFGTLGFLLARELIYGFDDLLPMQSNDSTFWLDETSAKAFQQRKKCFKSQYARYRYNGKYLPETDLQQDNIADNGGVQIAFQAYNDWLSEHSQDTLQESLPHMHFNSEQLFFLGFAQFFCNDADEIFKEKIALLDIRPPEIYRVIGSLANFAEFSNKFHCQVNSTLNPSNKCQMF</sequence>
<evidence type="ECO:0000256" key="8">
    <source>
        <dbReference type="ARBA" id="ARBA00023049"/>
    </source>
</evidence>
<keyword evidence="4" id="KW-0645">Protease</keyword>
<keyword evidence="8" id="KW-0482">Metalloprotease</keyword>
<evidence type="ECO:0000256" key="5">
    <source>
        <dbReference type="ARBA" id="ARBA00022723"/>
    </source>
</evidence>
<evidence type="ECO:0000256" key="4">
    <source>
        <dbReference type="ARBA" id="ARBA00022670"/>
    </source>
</evidence>
<comment type="cofactor">
    <cofactor evidence="1">
        <name>Zn(2+)</name>
        <dbReference type="ChEBI" id="CHEBI:29105"/>
    </cofactor>
</comment>
<dbReference type="GO" id="GO:0046872">
    <property type="term" value="F:metal ion binding"/>
    <property type="evidence" value="ECO:0007669"/>
    <property type="project" value="UniProtKB-KW"/>
</dbReference>
<proteinExistence type="inferred from homology"/>